<dbReference type="PANTHER" id="PTHR37610">
    <property type="entry name" value="CCHC-TYPE DOMAIN-CONTAINING PROTEIN"/>
    <property type="match status" value="1"/>
</dbReference>
<dbReference type="AlphaFoldDB" id="A0AB40CKK0"/>
<keyword evidence="5" id="KW-1185">Reference proteome</keyword>
<feature type="domain" description="Retrotransposon Copia-like N-terminal" evidence="3">
    <location>
        <begin position="24"/>
        <end position="69"/>
    </location>
</feature>
<proteinExistence type="predicted"/>
<gene>
    <name evidence="6" type="primary">LOC120276084</name>
</gene>
<name>A0AB40CKK0_DIOCR</name>
<dbReference type="PANTHER" id="PTHR37610:SF101">
    <property type="entry name" value="(RAPE) HYPOTHETICAL PROTEIN"/>
    <property type="match status" value="1"/>
</dbReference>
<dbReference type="GeneID" id="120276084"/>
<evidence type="ECO:0000259" key="2">
    <source>
        <dbReference type="Pfam" id="PF03732"/>
    </source>
</evidence>
<protein>
    <submittedName>
        <fullName evidence="6">Uncharacterized protein LOC120276084</fullName>
    </submittedName>
</protein>
<dbReference type="Pfam" id="PF22936">
    <property type="entry name" value="Pol_BBD"/>
    <property type="match status" value="1"/>
</dbReference>
<evidence type="ECO:0000313" key="6">
    <source>
        <dbReference type="RefSeq" id="XP_039138753.1"/>
    </source>
</evidence>
<sequence>MAGGKDEKDGGSSSKKRSPYELSPNDNPEILITHVQLKGDNYDEWSKAIRVSLRSKKKLGFLDGAITCPDLDSDDLEDWYAVNSMLVSWIFNTIEPTLRSTISYKENIFDLWLDIRERFGVTNGPRIQQLKAELSECRQGAKSISDYYGRMKKIWENLDECDPYPTCRCEKCTCDLAKEFDKRKEDEKVHQFLMGLNNIIYGTVRSNLLAADPLPNMNKVYSTLMREEHMRTASSSKDDKGEIMGFAVRAGYGRGEARLEPKDPNKYCTHCKRTGHAVENCFQLTGYPEWWGDRPRGSGRGTHRHGGAGFVAGRGRGGGVRANVAATPPVTSSSQGAVSEQTGFPRVSDEQWKWLQHFFDSKNPKMTGKINTLWWILDTGAFHHMTGDMSLMKNLHDISASPVGMPNGEHTTATKEGVVILDKHITLSNVFICSNLTCNLISISQRFTKIIA</sequence>
<feature type="domain" description="Retrovirus-related Pol polyprotein from transposon TNT 1-94-like beta-barrel" evidence="4">
    <location>
        <begin position="375"/>
        <end position="445"/>
    </location>
</feature>
<dbReference type="RefSeq" id="XP_039138753.1">
    <property type="nucleotide sequence ID" value="XM_039282819.1"/>
</dbReference>
<evidence type="ECO:0000313" key="5">
    <source>
        <dbReference type="Proteomes" id="UP001515500"/>
    </source>
</evidence>
<dbReference type="InterPro" id="IPR054722">
    <property type="entry name" value="PolX-like_BBD"/>
</dbReference>
<dbReference type="Pfam" id="PF03732">
    <property type="entry name" value="Retrotrans_gag"/>
    <property type="match status" value="1"/>
</dbReference>
<dbReference type="InterPro" id="IPR029472">
    <property type="entry name" value="Copia-like_N"/>
</dbReference>
<dbReference type="Pfam" id="PF14244">
    <property type="entry name" value="Retrotran_gag_3"/>
    <property type="match status" value="1"/>
</dbReference>
<feature type="region of interest" description="Disordered" evidence="1">
    <location>
        <begin position="1"/>
        <end position="27"/>
    </location>
</feature>
<organism evidence="5 6">
    <name type="scientific">Dioscorea cayennensis subsp. rotundata</name>
    <name type="common">White Guinea yam</name>
    <name type="synonym">Dioscorea rotundata</name>
    <dbReference type="NCBI Taxonomy" id="55577"/>
    <lineage>
        <taxon>Eukaryota</taxon>
        <taxon>Viridiplantae</taxon>
        <taxon>Streptophyta</taxon>
        <taxon>Embryophyta</taxon>
        <taxon>Tracheophyta</taxon>
        <taxon>Spermatophyta</taxon>
        <taxon>Magnoliopsida</taxon>
        <taxon>Liliopsida</taxon>
        <taxon>Dioscoreales</taxon>
        <taxon>Dioscoreaceae</taxon>
        <taxon>Dioscorea</taxon>
    </lineage>
</organism>
<reference evidence="6" key="1">
    <citation type="submission" date="2025-08" db="UniProtKB">
        <authorList>
            <consortium name="RefSeq"/>
        </authorList>
    </citation>
    <scope>IDENTIFICATION</scope>
</reference>
<dbReference type="Proteomes" id="UP001515500">
    <property type="component" value="Chromosome 14"/>
</dbReference>
<evidence type="ECO:0000256" key="1">
    <source>
        <dbReference type="SAM" id="MobiDB-lite"/>
    </source>
</evidence>
<evidence type="ECO:0000259" key="3">
    <source>
        <dbReference type="Pfam" id="PF14244"/>
    </source>
</evidence>
<dbReference type="InterPro" id="IPR005162">
    <property type="entry name" value="Retrotrans_gag_dom"/>
</dbReference>
<feature type="compositionally biased region" description="Basic and acidic residues" evidence="1">
    <location>
        <begin position="1"/>
        <end position="10"/>
    </location>
</feature>
<accession>A0AB40CKK0</accession>
<evidence type="ECO:0000259" key="4">
    <source>
        <dbReference type="Pfam" id="PF22936"/>
    </source>
</evidence>
<feature type="domain" description="Retrotransposon gag" evidence="2">
    <location>
        <begin position="107"/>
        <end position="197"/>
    </location>
</feature>